<evidence type="ECO:0000256" key="5">
    <source>
        <dbReference type="PROSITE-ProRule" id="PRU01248"/>
    </source>
</evidence>
<accession>A0A4R6P285</accession>
<dbReference type="Pfam" id="PF00589">
    <property type="entry name" value="Phage_integrase"/>
    <property type="match status" value="1"/>
</dbReference>
<evidence type="ECO:0000313" key="8">
    <source>
        <dbReference type="EMBL" id="TDP28652.1"/>
    </source>
</evidence>
<dbReference type="Proteomes" id="UP000295087">
    <property type="component" value="Unassembled WGS sequence"/>
</dbReference>
<protein>
    <submittedName>
        <fullName evidence="8">Site-specific recombinase XerD</fullName>
    </submittedName>
</protein>
<dbReference type="InterPro" id="IPR004107">
    <property type="entry name" value="Integrase_SAM-like_N"/>
</dbReference>
<dbReference type="InterPro" id="IPR010998">
    <property type="entry name" value="Integrase_recombinase_N"/>
</dbReference>
<dbReference type="InterPro" id="IPR011010">
    <property type="entry name" value="DNA_brk_join_enz"/>
</dbReference>
<dbReference type="Gene3D" id="1.10.443.10">
    <property type="entry name" value="Intergrase catalytic core"/>
    <property type="match status" value="1"/>
</dbReference>
<dbReference type="InterPro" id="IPR044068">
    <property type="entry name" value="CB"/>
</dbReference>
<reference evidence="8 9" key="1">
    <citation type="submission" date="2019-03" db="EMBL/GenBank/DDBJ databases">
        <title>Genomic Encyclopedia of Type Strains, Phase IV (KMG-IV): sequencing the most valuable type-strain genomes for metagenomic binning, comparative biology and taxonomic classification.</title>
        <authorList>
            <person name="Goeker M."/>
        </authorList>
    </citation>
    <scope>NUCLEOTIDE SEQUENCE [LARGE SCALE GENOMIC DNA]</scope>
    <source>
        <strain evidence="8 9">DSM 44496</strain>
    </source>
</reference>
<evidence type="ECO:0000256" key="3">
    <source>
        <dbReference type="ARBA" id="ARBA00023125"/>
    </source>
</evidence>
<evidence type="ECO:0000313" key="9">
    <source>
        <dbReference type="Proteomes" id="UP000295087"/>
    </source>
</evidence>
<comment type="caution">
    <text evidence="8">The sequence shown here is derived from an EMBL/GenBank/DDBJ whole genome shotgun (WGS) entry which is preliminary data.</text>
</comment>
<dbReference type="InterPro" id="IPR050090">
    <property type="entry name" value="Tyrosine_recombinase_XerCD"/>
</dbReference>
<dbReference type="PANTHER" id="PTHR30349:SF41">
    <property type="entry name" value="INTEGRASE_RECOMBINASE PROTEIN MJ0367-RELATED"/>
    <property type="match status" value="1"/>
</dbReference>
<dbReference type="Gene3D" id="1.10.150.130">
    <property type="match status" value="1"/>
</dbReference>
<feature type="domain" description="Core-binding (CB)" evidence="7">
    <location>
        <begin position="29"/>
        <end position="127"/>
    </location>
</feature>
<dbReference type="GO" id="GO:0006310">
    <property type="term" value="P:DNA recombination"/>
    <property type="evidence" value="ECO:0007669"/>
    <property type="project" value="UniProtKB-KW"/>
</dbReference>
<dbReference type="SUPFAM" id="SSF56349">
    <property type="entry name" value="DNA breaking-rejoining enzymes"/>
    <property type="match status" value="1"/>
</dbReference>
<organism evidence="8 9">
    <name type="scientific">Nocardia ignorata</name>
    <dbReference type="NCBI Taxonomy" id="145285"/>
    <lineage>
        <taxon>Bacteria</taxon>
        <taxon>Bacillati</taxon>
        <taxon>Actinomycetota</taxon>
        <taxon>Actinomycetes</taxon>
        <taxon>Mycobacteriales</taxon>
        <taxon>Nocardiaceae</taxon>
        <taxon>Nocardia</taxon>
    </lineage>
</organism>
<dbReference type="InterPro" id="IPR002104">
    <property type="entry name" value="Integrase_catalytic"/>
</dbReference>
<proteinExistence type="inferred from homology"/>
<evidence type="ECO:0000259" key="7">
    <source>
        <dbReference type="PROSITE" id="PS51900"/>
    </source>
</evidence>
<evidence type="ECO:0000259" key="6">
    <source>
        <dbReference type="PROSITE" id="PS51898"/>
    </source>
</evidence>
<sequence length="386" mass="43129">MVDRKHSAPNVPSARRMGSFSGSSWTVFYVLHIEATAYLASLRARDCSPNTERAYAGRIALYLAYCAETGLDWASPTVWQLGAFLRWLVEDPLPPRGHQPTVEPRFRSKGTANHIVTTVCEFLRFGCTHRWVRPEVVAPLSAKKFLDFLPSGFDPGEDGQFRTVRTKLVKFRVAIPGYEWLTPDQIDALIQAAPRARDRFLVSLLRCTGMRIGEALGLRREDMHLLASSKELGCPLEGPHVHVRRRRNANGAWAKSRKPRSIPVTADVIDSYIDYQLERDLVPAAADCDLVLVNMFHAPLGEGMKYGTVKEMFDRLAVRAGITARPHMLRHSAATELLRAGTDRSVVQEILGHVSARSMDVYTHVDDKDKRAAFDAVAAAQKKGNQ</sequence>
<keyword evidence="4" id="KW-0233">DNA recombination</keyword>
<gene>
    <name evidence="8" type="ORF">DFR75_11650</name>
</gene>
<keyword evidence="9" id="KW-1185">Reference proteome</keyword>
<dbReference type="AlphaFoldDB" id="A0A4R6P285"/>
<keyword evidence="2" id="KW-0229">DNA integration</keyword>
<comment type="similarity">
    <text evidence="1">Belongs to the 'phage' integrase family.</text>
</comment>
<feature type="domain" description="Tyr recombinase" evidence="6">
    <location>
        <begin position="176"/>
        <end position="375"/>
    </location>
</feature>
<evidence type="ECO:0000256" key="4">
    <source>
        <dbReference type="ARBA" id="ARBA00023172"/>
    </source>
</evidence>
<dbReference type="PROSITE" id="PS51900">
    <property type="entry name" value="CB"/>
    <property type="match status" value="1"/>
</dbReference>
<evidence type="ECO:0000256" key="2">
    <source>
        <dbReference type="ARBA" id="ARBA00022908"/>
    </source>
</evidence>
<dbReference type="GO" id="GO:0015074">
    <property type="term" value="P:DNA integration"/>
    <property type="evidence" value="ECO:0007669"/>
    <property type="project" value="UniProtKB-KW"/>
</dbReference>
<dbReference type="PANTHER" id="PTHR30349">
    <property type="entry name" value="PHAGE INTEGRASE-RELATED"/>
    <property type="match status" value="1"/>
</dbReference>
<name>A0A4R6P285_NOCIG</name>
<dbReference type="InterPro" id="IPR013762">
    <property type="entry name" value="Integrase-like_cat_sf"/>
</dbReference>
<dbReference type="PROSITE" id="PS51898">
    <property type="entry name" value="TYR_RECOMBINASE"/>
    <property type="match status" value="1"/>
</dbReference>
<dbReference type="Pfam" id="PF02899">
    <property type="entry name" value="Phage_int_SAM_1"/>
    <property type="match status" value="1"/>
</dbReference>
<evidence type="ECO:0000256" key="1">
    <source>
        <dbReference type="ARBA" id="ARBA00008857"/>
    </source>
</evidence>
<dbReference type="GO" id="GO:0003677">
    <property type="term" value="F:DNA binding"/>
    <property type="evidence" value="ECO:0007669"/>
    <property type="project" value="UniProtKB-UniRule"/>
</dbReference>
<keyword evidence="3 5" id="KW-0238">DNA-binding</keyword>
<dbReference type="EMBL" id="SNXK01000016">
    <property type="protein sequence ID" value="TDP28652.1"/>
    <property type="molecule type" value="Genomic_DNA"/>
</dbReference>